<evidence type="ECO:0000259" key="4">
    <source>
        <dbReference type="Pfam" id="PF03936"/>
    </source>
</evidence>
<dbReference type="InterPro" id="IPR008930">
    <property type="entry name" value="Terpenoid_cyclase/PrenylTrfase"/>
</dbReference>
<evidence type="ECO:0000256" key="1">
    <source>
        <dbReference type="ARBA" id="ARBA00001946"/>
    </source>
</evidence>
<dbReference type="Gene3D" id="1.50.10.130">
    <property type="entry name" value="Terpene synthase, N-terminal domain"/>
    <property type="match status" value="1"/>
</dbReference>
<reference evidence="5" key="1">
    <citation type="submission" date="2022-12" db="EMBL/GenBank/DDBJ databases">
        <title>Draft genome assemblies for two species of Escallonia (Escalloniales).</title>
        <authorList>
            <person name="Chanderbali A."/>
            <person name="Dervinis C."/>
            <person name="Anghel I."/>
            <person name="Soltis D."/>
            <person name="Soltis P."/>
            <person name="Zapata F."/>
        </authorList>
    </citation>
    <scope>NUCLEOTIDE SEQUENCE</scope>
    <source>
        <strain evidence="5">UCBG64.0493</strain>
        <tissue evidence="5">Leaf</tissue>
    </source>
</reference>
<dbReference type="SUPFAM" id="SSF48239">
    <property type="entry name" value="Terpenoid cyclases/Protein prenyltransferases"/>
    <property type="match status" value="1"/>
</dbReference>
<protein>
    <recommendedName>
        <fullName evidence="4">Terpene synthase metal-binding domain-containing protein</fullName>
    </recommendedName>
</protein>
<evidence type="ECO:0000313" key="5">
    <source>
        <dbReference type="EMBL" id="KAK3013236.1"/>
    </source>
</evidence>
<dbReference type="GO" id="GO:0010333">
    <property type="term" value="F:terpene synthase activity"/>
    <property type="evidence" value="ECO:0007669"/>
    <property type="project" value="InterPro"/>
</dbReference>
<comment type="cofactor">
    <cofactor evidence="1">
        <name>Mg(2+)</name>
        <dbReference type="ChEBI" id="CHEBI:18420"/>
    </cofactor>
</comment>
<dbReference type="PANTHER" id="PTHR31225">
    <property type="entry name" value="OS04G0344100 PROTEIN-RELATED"/>
    <property type="match status" value="1"/>
</dbReference>
<evidence type="ECO:0000256" key="2">
    <source>
        <dbReference type="ARBA" id="ARBA00022723"/>
    </source>
</evidence>
<dbReference type="InterPro" id="IPR036965">
    <property type="entry name" value="Terpene_synth_N_sf"/>
</dbReference>
<sequence length="228" mass="26439">VFKSCTDHNGGSIACLQKDVQGLLSLYEDSFLGYYEETLPDEAEAHAKVHLKDVKNYVGTSLGEKVYHALELPLHHRMQRLEARWYIDACIKKEDANYLLLELAILDFNMVQAAHHKDPQHVSRWWKSLGIPSNLSFIRDRLMEYFFWTVGVASEPHFSTFRIGLTKVTALITTIDDVYGVYGSLDDLQLFTEAIERWDIDAVEHLPGYMKFCFWLYTILSTKWSMIH</sequence>
<dbReference type="InterPro" id="IPR050148">
    <property type="entry name" value="Terpene_synthase-like"/>
</dbReference>
<dbReference type="Pfam" id="PF03936">
    <property type="entry name" value="Terpene_synth_C"/>
    <property type="match status" value="1"/>
</dbReference>
<dbReference type="EMBL" id="JAVXUP010001314">
    <property type="protein sequence ID" value="KAK3013236.1"/>
    <property type="molecule type" value="Genomic_DNA"/>
</dbReference>
<feature type="non-terminal residue" evidence="5">
    <location>
        <position position="228"/>
    </location>
</feature>
<gene>
    <name evidence="5" type="ORF">RJ639_009054</name>
</gene>
<dbReference type="InterPro" id="IPR008949">
    <property type="entry name" value="Isoprenoid_synthase_dom_sf"/>
</dbReference>
<keyword evidence="2" id="KW-0479">Metal-binding</keyword>
<dbReference type="AlphaFoldDB" id="A0AA88VQ23"/>
<dbReference type="SUPFAM" id="SSF48576">
    <property type="entry name" value="Terpenoid synthases"/>
    <property type="match status" value="1"/>
</dbReference>
<accession>A0AA88VQ23</accession>
<dbReference type="Gene3D" id="1.10.600.10">
    <property type="entry name" value="Farnesyl Diphosphate Synthase"/>
    <property type="match status" value="1"/>
</dbReference>
<organism evidence="5 6">
    <name type="scientific">Escallonia herrerae</name>
    <dbReference type="NCBI Taxonomy" id="1293975"/>
    <lineage>
        <taxon>Eukaryota</taxon>
        <taxon>Viridiplantae</taxon>
        <taxon>Streptophyta</taxon>
        <taxon>Embryophyta</taxon>
        <taxon>Tracheophyta</taxon>
        <taxon>Spermatophyta</taxon>
        <taxon>Magnoliopsida</taxon>
        <taxon>eudicotyledons</taxon>
        <taxon>Gunneridae</taxon>
        <taxon>Pentapetalae</taxon>
        <taxon>asterids</taxon>
        <taxon>campanulids</taxon>
        <taxon>Escalloniales</taxon>
        <taxon>Escalloniaceae</taxon>
        <taxon>Escallonia</taxon>
    </lineage>
</organism>
<dbReference type="GO" id="GO:0016114">
    <property type="term" value="P:terpenoid biosynthetic process"/>
    <property type="evidence" value="ECO:0007669"/>
    <property type="project" value="InterPro"/>
</dbReference>
<evidence type="ECO:0000313" key="6">
    <source>
        <dbReference type="Proteomes" id="UP001188597"/>
    </source>
</evidence>
<keyword evidence="3" id="KW-0460">Magnesium</keyword>
<proteinExistence type="predicted"/>
<name>A0AA88VQ23_9ASTE</name>
<dbReference type="Proteomes" id="UP001188597">
    <property type="component" value="Unassembled WGS sequence"/>
</dbReference>
<dbReference type="PANTHER" id="PTHR31225:SF252">
    <property type="entry name" value="TERPENE SYNTHASE 12-RELATED"/>
    <property type="match status" value="1"/>
</dbReference>
<feature type="domain" description="Terpene synthase metal-binding" evidence="4">
    <location>
        <begin position="127"/>
        <end position="215"/>
    </location>
</feature>
<comment type="caution">
    <text evidence="5">The sequence shown here is derived from an EMBL/GenBank/DDBJ whole genome shotgun (WGS) entry which is preliminary data.</text>
</comment>
<dbReference type="InterPro" id="IPR005630">
    <property type="entry name" value="Terpene_synthase_metal-bd"/>
</dbReference>
<evidence type="ECO:0000256" key="3">
    <source>
        <dbReference type="ARBA" id="ARBA00022842"/>
    </source>
</evidence>
<keyword evidence="6" id="KW-1185">Reference proteome</keyword>
<dbReference type="GO" id="GO:0000287">
    <property type="term" value="F:magnesium ion binding"/>
    <property type="evidence" value="ECO:0007669"/>
    <property type="project" value="InterPro"/>
</dbReference>